<evidence type="ECO:0000256" key="5">
    <source>
        <dbReference type="SAM" id="SignalP"/>
    </source>
</evidence>
<evidence type="ECO:0000313" key="7">
    <source>
        <dbReference type="EMBL" id="TQM99237.1"/>
    </source>
</evidence>
<evidence type="ECO:0000256" key="4">
    <source>
        <dbReference type="SAM" id="Phobius"/>
    </source>
</evidence>
<evidence type="ECO:0000259" key="6">
    <source>
        <dbReference type="Pfam" id="PF05433"/>
    </source>
</evidence>
<feature type="region of interest" description="Disordered" evidence="3">
    <location>
        <begin position="241"/>
        <end position="270"/>
    </location>
</feature>
<sequence>MQKNTVLTVPATPVAMPGAAAAAAGFASPKWMWVAIGSLGACVVALATVLVVERRSAPPTEAAMAQTTPAALAAPAVASSLQAAPVGTAPLASAAPQRGAAPAPAWPQTPAARGDVARQPAGTPVAQRAASICSTCGRVESVQAIEQAAPATGVGAVAGGVLGAVVGNQIGKGNGRTAATVLGAVGGGYAGHEIEKRTRTQTTYQVRVRLEDGSSRVFTRSQPPAVGTPVVLQGKGFRVADEGTLPQAQQPQPAPQYQTVSQPGYVAMQQ</sequence>
<dbReference type="AlphaFoldDB" id="A0A543KVY5"/>
<organism evidence="7 8">
    <name type="scientific">Acidovorax temperans</name>
    <dbReference type="NCBI Taxonomy" id="80878"/>
    <lineage>
        <taxon>Bacteria</taxon>
        <taxon>Pseudomonadati</taxon>
        <taxon>Pseudomonadota</taxon>
        <taxon>Betaproteobacteria</taxon>
        <taxon>Burkholderiales</taxon>
        <taxon>Comamonadaceae</taxon>
        <taxon>Acidovorax</taxon>
    </lineage>
</organism>
<feature type="transmembrane region" description="Helical" evidence="4">
    <location>
        <begin position="31"/>
        <end position="52"/>
    </location>
</feature>
<dbReference type="InterPro" id="IPR051407">
    <property type="entry name" value="Bact_OM_lipoprot/Surf_antigen"/>
</dbReference>
<feature type="region of interest" description="Disordered" evidence="3">
    <location>
        <begin position="94"/>
        <end position="117"/>
    </location>
</feature>
<reference evidence="7 8" key="1">
    <citation type="submission" date="2019-06" db="EMBL/GenBank/DDBJ databases">
        <title>Genomic Encyclopedia of Archaeal and Bacterial Type Strains, Phase II (KMG-II): from individual species to whole genera.</title>
        <authorList>
            <person name="Goeker M."/>
        </authorList>
    </citation>
    <scope>NUCLEOTIDE SEQUENCE [LARGE SCALE GENOMIC DNA]</scope>
    <source>
        <strain evidence="7 8">DSM 7270</strain>
    </source>
</reference>
<keyword evidence="4" id="KW-1133">Transmembrane helix</keyword>
<keyword evidence="5" id="KW-0732">Signal</keyword>
<keyword evidence="4" id="KW-0812">Transmembrane</keyword>
<dbReference type="PANTHER" id="PTHR35603:SF2">
    <property type="entry name" value="OUTER MEMBRANE LIPOPROTEIN"/>
    <property type="match status" value="1"/>
</dbReference>
<feature type="compositionally biased region" description="Polar residues" evidence="3">
    <location>
        <begin position="257"/>
        <end position="270"/>
    </location>
</feature>
<dbReference type="Proteomes" id="UP000316993">
    <property type="component" value="Unassembled WGS sequence"/>
</dbReference>
<dbReference type="EMBL" id="VFPV01000004">
    <property type="protein sequence ID" value="TQM99237.1"/>
    <property type="molecule type" value="Genomic_DNA"/>
</dbReference>
<evidence type="ECO:0000256" key="1">
    <source>
        <dbReference type="ARBA" id="ARBA00004370"/>
    </source>
</evidence>
<comment type="subcellular location">
    <subcellularLocation>
        <location evidence="1">Membrane</location>
    </subcellularLocation>
</comment>
<evidence type="ECO:0000256" key="3">
    <source>
        <dbReference type="SAM" id="MobiDB-lite"/>
    </source>
</evidence>
<dbReference type="GO" id="GO:0019867">
    <property type="term" value="C:outer membrane"/>
    <property type="evidence" value="ECO:0007669"/>
    <property type="project" value="InterPro"/>
</dbReference>
<gene>
    <name evidence="7" type="ORF">BDD18_3887</name>
</gene>
<comment type="caution">
    <text evidence="7">The sequence shown here is derived from an EMBL/GenBank/DDBJ whole genome shotgun (WGS) entry which is preliminary data.</text>
</comment>
<feature type="signal peptide" evidence="5">
    <location>
        <begin position="1"/>
        <end position="22"/>
    </location>
</feature>
<name>A0A543KVY5_9BURK</name>
<keyword evidence="2 4" id="KW-0472">Membrane</keyword>
<accession>A0A543KVY5</accession>
<evidence type="ECO:0000313" key="8">
    <source>
        <dbReference type="Proteomes" id="UP000316993"/>
    </source>
</evidence>
<feature type="chain" id="PRO_5022128115" evidence="5">
    <location>
        <begin position="23"/>
        <end position="270"/>
    </location>
</feature>
<dbReference type="PANTHER" id="PTHR35603">
    <property type="match status" value="1"/>
</dbReference>
<proteinExistence type="predicted"/>
<evidence type="ECO:0000256" key="2">
    <source>
        <dbReference type="ARBA" id="ARBA00023136"/>
    </source>
</evidence>
<dbReference type="InterPro" id="IPR008816">
    <property type="entry name" value="Gly_zipper_2TM_dom"/>
</dbReference>
<dbReference type="Pfam" id="PF05433">
    <property type="entry name" value="Rick_17kDa_Anti"/>
    <property type="match status" value="1"/>
</dbReference>
<dbReference type="RefSeq" id="WP_244939163.1">
    <property type="nucleotide sequence ID" value="NZ_VFPV01000004.1"/>
</dbReference>
<feature type="compositionally biased region" description="Low complexity" evidence="3">
    <location>
        <begin position="94"/>
        <end position="112"/>
    </location>
</feature>
<feature type="domain" description="Glycine zipper 2TM" evidence="6">
    <location>
        <begin position="155"/>
        <end position="195"/>
    </location>
</feature>
<protein>
    <submittedName>
        <fullName evidence="7">Glycine zipper 2TM protein</fullName>
    </submittedName>
</protein>